<dbReference type="SUPFAM" id="SSF51905">
    <property type="entry name" value="FAD/NAD(P)-binding domain"/>
    <property type="match status" value="1"/>
</dbReference>
<dbReference type="PANTHER" id="PTHR43557:SF2">
    <property type="entry name" value="RIESKE DOMAIN-CONTAINING PROTEIN-RELATED"/>
    <property type="match status" value="1"/>
</dbReference>
<dbReference type="GO" id="GO:0016651">
    <property type="term" value="F:oxidoreductase activity, acting on NAD(P)H"/>
    <property type="evidence" value="ECO:0007669"/>
    <property type="project" value="TreeGrafter"/>
</dbReference>
<comment type="caution">
    <text evidence="6">The sequence shown here is derived from an EMBL/GenBank/DDBJ whole genome shotgun (WGS) entry which is preliminary data.</text>
</comment>
<reference evidence="6 7" key="1">
    <citation type="submission" date="2020-07" db="EMBL/GenBank/DDBJ databases">
        <title>Taxonomic revisions and descriptions of new bacterial species based on genomic comparisons in the high-G+C-content subgroup of the family Alcaligenaceae.</title>
        <authorList>
            <person name="Szabo A."/>
            <person name="Felfoldi T."/>
        </authorList>
    </citation>
    <scope>NUCLEOTIDE SEQUENCE [LARGE SCALE GENOMIC DNA]</scope>
    <source>
        <strain evidence="6 7">DSM 25264</strain>
    </source>
</reference>
<proteinExistence type="predicted"/>
<sequence length="412" mass="45004">MWEDRLVGIQNESIKADTVIVGAGHAGVECAFALRAAGYEESIILLGEESRIPYQRPPLSKAFLAGQTTFDRIELKAADNYEKQKITFLRGERVTRVDTDTRQLITDLGRRINFRQCVLALGASARELPSLDNPGLHMIRTADDALRLRSKLAAGKHLLVVGGGYLGLEVASTAIGLGARVTVLEQATTLMAGRVSAHTSREFERMHREAGITLIHGSAVRQCAYEESSWRVELDCGQWLEADVLLASVGAAPNTRLAELAGLACNNGIVVDEICRTSSRNVYAIGDCASRYRSILNAHVRVESVQNALEQARIVATVIARKPLPAHRPCTFWSEQHGRRLQVAGLIRPGVPCEENILVTRNGWIVERYQGGTLAVVEAVDSPIEFVKNIKRIGMPADVAAPVTISPEEESQ</sequence>
<dbReference type="Proteomes" id="UP000580517">
    <property type="component" value="Unassembled WGS sequence"/>
</dbReference>
<keyword evidence="3" id="KW-0274">FAD</keyword>
<dbReference type="InterPro" id="IPR036188">
    <property type="entry name" value="FAD/NAD-bd_sf"/>
</dbReference>
<dbReference type="Gene3D" id="3.30.390.30">
    <property type="match status" value="1"/>
</dbReference>
<feature type="domain" description="FAD/NAD(P)-binding" evidence="5">
    <location>
        <begin position="17"/>
        <end position="312"/>
    </location>
</feature>
<dbReference type="InterPro" id="IPR016156">
    <property type="entry name" value="FAD/NAD-linked_Rdtase_dimer_sf"/>
</dbReference>
<dbReference type="Gene3D" id="3.50.50.60">
    <property type="entry name" value="FAD/NAD(P)-binding domain"/>
    <property type="match status" value="2"/>
</dbReference>
<dbReference type="PANTHER" id="PTHR43557">
    <property type="entry name" value="APOPTOSIS-INDUCING FACTOR 1"/>
    <property type="match status" value="1"/>
</dbReference>
<dbReference type="GO" id="GO:0005737">
    <property type="term" value="C:cytoplasm"/>
    <property type="evidence" value="ECO:0007669"/>
    <property type="project" value="TreeGrafter"/>
</dbReference>
<keyword evidence="2" id="KW-0285">Flavoprotein</keyword>
<protein>
    <submittedName>
        <fullName evidence="6">FAD-dependent oxidoreductase</fullName>
    </submittedName>
</protein>
<keyword evidence="7" id="KW-1185">Reference proteome</keyword>
<organism evidence="6 7">
    <name type="scientific">Allopusillimonas soli</name>
    <dbReference type="NCBI Taxonomy" id="659016"/>
    <lineage>
        <taxon>Bacteria</taxon>
        <taxon>Pseudomonadati</taxon>
        <taxon>Pseudomonadota</taxon>
        <taxon>Betaproteobacteria</taxon>
        <taxon>Burkholderiales</taxon>
        <taxon>Alcaligenaceae</taxon>
        <taxon>Allopusillimonas</taxon>
    </lineage>
</organism>
<dbReference type="InterPro" id="IPR023753">
    <property type="entry name" value="FAD/NAD-binding_dom"/>
</dbReference>
<dbReference type="AlphaFoldDB" id="A0A853FF70"/>
<evidence type="ECO:0000256" key="4">
    <source>
        <dbReference type="ARBA" id="ARBA00023002"/>
    </source>
</evidence>
<evidence type="ECO:0000256" key="1">
    <source>
        <dbReference type="ARBA" id="ARBA00001974"/>
    </source>
</evidence>
<dbReference type="InterPro" id="IPR050446">
    <property type="entry name" value="FAD-oxidoreductase/Apoptosis"/>
</dbReference>
<evidence type="ECO:0000256" key="3">
    <source>
        <dbReference type="ARBA" id="ARBA00022827"/>
    </source>
</evidence>
<name>A0A853FF70_9BURK</name>
<keyword evidence="4" id="KW-0560">Oxidoreductase</keyword>
<dbReference type="EMBL" id="JACCEW010000006">
    <property type="protein sequence ID" value="NYT38547.1"/>
    <property type="molecule type" value="Genomic_DNA"/>
</dbReference>
<gene>
    <name evidence="6" type="ORF">H0A68_16810</name>
</gene>
<dbReference type="PRINTS" id="PR00411">
    <property type="entry name" value="PNDRDTASEI"/>
</dbReference>
<evidence type="ECO:0000256" key="2">
    <source>
        <dbReference type="ARBA" id="ARBA00022630"/>
    </source>
</evidence>
<comment type="cofactor">
    <cofactor evidence="1">
        <name>FAD</name>
        <dbReference type="ChEBI" id="CHEBI:57692"/>
    </cofactor>
</comment>
<evidence type="ECO:0000313" key="6">
    <source>
        <dbReference type="EMBL" id="NYT38547.1"/>
    </source>
</evidence>
<evidence type="ECO:0000313" key="7">
    <source>
        <dbReference type="Proteomes" id="UP000580517"/>
    </source>
</evidence>
<dbReference type="Pfam" id="PF07992">
    <property type="entry name" value="Pyr_redox_2"/>
    <property type="match status" value="1"/>
</dbReference>
<evidence type="ECO:0000259" key="5">
    <source>
        <dbReference type="Pfam" id="PF07992"/>
    </source>
</evidence>
<dbReference type="PRINTS" id="PR00368">
    <property type="entry name" value="FADPNR"/>
</dbReference>
<accession>A0A853FF70</accession>
<dbReference type="OrthoDB" id="9769238at2"/>